<dbReference type="AlphaFoldDB" id="A0A0W0EY41"/>
<dbReference type="PANTHER" id="PTHR47981:SF20">
    <property type="entry name" value="RAS-RELATED PROTEIN RAB-7A"/>
    <property type="match status" value="1"/>
</dbReference>
<dbReference type="NCBIfam" id="TIGR00231">
    <property type="entry name" value="small_GTP"/>
    <property type="match status" value="1"/>
</dbReference>
<keyword evidence="2" id="KW-0547">Nucleotide-binding</keyword>
<dbReference type="GO" id="GO:0005525">
    <property type="term" value="F:GTP binding"/>
    <property type="evidence" value="ECO:0007669"/>
    <property type="project" value="UniProtKB-KW"/>
</dbReference>
<proteinExistence type="inferred from homology"/>
<keyword evidence="3" id="KW-0342">GTP-binding</keyword>
<dbReference type="InterPro" id="IPR027417">
    <property type="entry name" value="P-loop_NTPase"/>
</dbReference>
<evidence type="ECO:0000256" key="4">
    <source>
        <dbReference type="ARBA" id="ARBA00023289"/>
    </source>
</evidence>
<dbReference type="InterPro" id="IPR005225">
    <property type="entry name" value="Small_GTP-bd"/>
</dbReference>
<dbReference type="GO" id="GO:0000329">
    <property type="term" value="C:fungal-type vacuole membrane"/>
    <property type="evidence" value="ECO:0007669"/>
    <property type="project" value="TreeGrafter"/>
</dbReference>
<dbReference type="PANTHER" id="PTHR47981">
    <property type="entry name" value="RAB FAMILY"/>
    <property type="match status" value="1"/>
</dbReference>
<feature type="compositionally biased region" description="Low complexity" evidence="5">
    <location>
        <begin position="248"/>
        <end position="263"/>
    </location>
</feature>
<evidence type="ECO:0000313" key="7">
    <source>
        <dbReference type="Proteomes" id="UP000054988"/>
    </source>
</evidence>
<accession>A0A0W0EY41</accession>
<keyword evidence="4" id="KW-0636">Prenylation</keyword>
<feature type="compositionally biased region" description="Low complexity" evidence="5">
    <location>
        <begin position="305"/>
        <end position="325"/>
    </location>
</feature>
<dbReference type="PROSITE" id="PS51419">
    <property type="entry name" value="RAB"/>
    <property type="match status" value="1"/>
</dbReference>
<dbReference type="EMBL" id="LATX01002457">
    <property type="protein sequence ID" value="KTB29004.1"/>
    <property type="molecule type" value="Genomic_DNA"/>
</dbReference>
<feature type="compositionally biased region" description="Low complexity" evidence="5">
    <location>
        <begin position="334"/>
        <end position="343"/>
    </location>
</feature>
<gene>
    <name evidence="6" type="ORF">WG66_18448</name>
</gene>
<feature type="compositionally biased region" description="Acidic residues" evidence="5">
    <location>
        <begin position="196"/>
        <end position="211"/>
    </location>
</feature>
<dbReference type="PROSITE" id="PS51421">
    <property type="entry name" value="RAS"/>
    <property type="match status" value="1"/>
</dbReference>
<dbReference type="Pfam" id="PF00071">
    <property type="entry name" value="Ras"/>
    <property type="match status" value="1"/>
</dbReference>
<dbReference type="Proteomes" id="UP000054988">
    <property type="component" value="Unassembled WGS sequence"/>
</dbReference>
<dbReference type="GO" id="GO:0005770">
    <property type="term" value="C:late endosome"/>
    <property type="evidence" value="ECO:0007669"/>
    <property type="project" value="TreeGrafter"/>
</dbReference>
<dbReference type="SMART" id="SM00175">
    <property type="entry name" value="RAB"/>
    <property type="match status" value="1"/>
</dbReference>
<evidence type="ECO:0000256" key="3">
    <source>
        <dbReference type="ARBA" id="ARBA00023134"/>
    </source>
</evidence>
<comment type="caution">
    <text evidence="6">The sequence shown here is derived from an EMBL/GenBank/DDBJ whole genome shotgun (WGS) entry which is preliminary data.</text>
</comment>
<reference evidence="6 7" key="1">
    <citation type="submission" date="2015-12" db="EMBL/GenBank/DDBJ databases">
        <title>Draft genome sequence of Moniliophthora roreri, the causal agent of frosty pod rot of cacao.</title>
        <authorList>
            <person name="Aime M.C."/>
            <person name="Diaz-Valderrama J.R."/>
            <person name="Kijpornyongpan T."/>
            <person name="Phillips-Mora W."/>
        </authorList>
    </citation>
    <scope>NUCLEOTIDE SEQUENCE [LARGE SCALE GENOMIC DNA]</scope>
    <source>
        <strain evidence="6 7">MCA 2952</strain>
    </source>
</reference>
<dbReference type="SMART" id="SM00173">
    <property type="entry name" value="RAS"/>
    <property type="match status" value="1"/>
</dbReference>
<protein>
    <submittedName>
        <fullName evidence="6">Putative ras-domain-containing protein</fullName>
    </submittedName>
</protein>
<evidence type="ECO:0000313" key="6">
    <source>
        <dbReference type="EMBL" id="KTB29004.1"/>
    </source>
</evidence>
<dbReference type="InterPro" id="IPR001806">
    <property type="entry name" value="Small_GTPase"/>
</dbReference>
<dbReference type="SMART" id="SM00174">
    <property type="entry name" value="RHO"/>
    <property type="match status" value="1"/>
</dbReference>
<evidence type="ECO:0000256" key="2">
    <source>
        <dbReference type="ARBA" id="ARBA00022741"/>
    </source>
</evidence>
<evidence type="ECO:0000256" key="5">
    <source>
        <dbReference type="SAM" id="MobiDB-lite"/>
    </source>
</evidence>
<evidence type="ECO:0000256" key="1">
    <source>
        <dbReference type="ARBA" id="ARBA00006270"/>
    </source>
</evidence>
<sequence>MPTIKLVVVGASGVGKTSLRHQYISGRFSTGYRATIGADFITKVLPHPTNSEETVTLQIWVNRLLLLMVDTAGQERFSSLSSAFFRGADAALLMFDVNDEKTMKALEKWWDDFKDKAPLREEDMEEYCCVVVGNKVDLATGSGSSIRPPISRLEVESFLDQLIPPTSQPPSTSVTGSTTLKNTVYRSHSEHHQPESEDTDGDADDEEDDSGHDENPLATSHTTIRPFPILSSSPKEIRSSSIAIVPHPLSSRHYSPSRHSPSRVNHLSKSRSRSSSRFYGTMSTTHTTLTIYHTPSSSLFDNFESARSSPEPWSTSSNSPSSSSCRPRRLTALSNNSSSSESNATVTPSLFARDQQRNHDDTELSVTDPFPLSTASTTATTPESDYTGVMAAATAARVRASPPDRGPKLFFTSAKTGEGVREVFEYIAQRVIKKWEYDEMIESRRMSMREAGTFLEEGRDTIDLNGRSKAKTTMSFGSCCGS</sequence>
<organism evidence="6 7">
    <name type="scientific">Moniliophthora roreri</name>
    <name type="common">Frosty pod rot fungus</name>
    <name type="synonym">Monilia roreri</name>
    <dbReference type="NCBI Taxonomy" id="221103"/>
    <lineage>
        <taxon>Eukaryota</taxon>
        <taxon>Fungi</taxon>
        <taxon>Dikarya</taxon>
        <taxon>Basidiomycota</taxon>
        <taxon>Agaricomycotina</taxon>
        <taxon>Agaricomycetes</taxon>
        <taxon>Agaricomycetidae</taxon>
        <taxon>Agaricales</taxon>
        <taxon>Marasmiineae</taxon>
        <taxon>Marasmiaceae</taxon>
        <taxon>Moniliophthora</taxon>
    </lineage>
</organism>
<dbReference type="PRINTS" id="PR00449">
    <property type="entry name" value="RASTRNSFRMNG"/>
</dbReference>
<dbReference type="GO" id="GO:0003924">
    <property type="term" value="F:GTPase activity"/>
    <property type="evidence" value="ECO:0007669"/>
    <property type="project" value="InterPro"/>
</dbReference>
<dbReference type="Gene3D" id="3.40.50.300">
    <property type="entry name" value="P-loop containing nucleotide triphosphate hydrolases"/>
    <property type="match status" value="1"/>
</dbReference>
<feature type="region of interest" description="Disordered" evidence="5">
    <location>
        <begin position="302"/>
        <end position="385"/>
    </location>
</feature>
<dbReference type="eggNOG" id="KOG0394">
    <property type="taxonomic scope" value="Eukaryota"/>
</dbReference>
<dbReference type="SUPFAM" id="SSF52540">
    <property type="entry name" value="P-loop containing nucleoside triphosphate hydrolases"/>
    <property type="match status" value="1"/>
</dbReference>
<dbReference type="GO" id="GO:0032889">
    <property type="term" value="P:regulation of vacuole fusion, non-autophagic"/>
    <property type="evidence" value="ECO:0007669"/>
    <property type="project" value="TreeGrafter"/>
</dbReference>
<feature type="region of interest" description="Disordered" evidence="5">
    <location>
        <begin position="248"/>
        <end position="281"/>
    </location>
</feature>
<name>A0A0W0EY41_MONRR</name>
<keyword evidence="4" id="KW-0449">Lipoprotein</keyword>
<feature type="region of interest" description="Disordered" evidence="5">
    <location>
        <begin position="185"/>
        <end position="235"/>
    </location>
</feature>
<comment type="similarity">
    <text evidence="1">Belongs to the small GTPase superfamily. Rab family.</text>
</comment>